<proteinExistence type="predicted"/>
<comment type="caution">
    <text evidence="1">The sequence shown here is derived from an EMBL/GenBank/DDBJ whole genome shotgun (WGS) entry which is preliminary data.</text>
</comment>
<evidence type="ECO:0000313" key="2">
    <source>
        <dbReference type="Proteomes" id="UP001281147"/>
    </source>
</evidence>
<dbReference type="EMBL" id="JAUTXU010000081">
    <property type="protein sequence ID" value="KAK3710807.1"/>
    <property type="molecule type" value="Genomic_DNA"/>
</dbReference>
<sequence>MRMHQELNNDSLKQATPVSDRNKLCESEGANTAKIDSLIANLDSRLIGGRGGEWCVEGSRLTDDKHHTQLKLVFELKEALMAEKKHREQEAHRVAAADEKQAKPAGKANANIVETIKNVVEQQLADKLRDLNIQNGRLQEDLKKAQSKIDDLETASSNDNKAKKAILGPKGLDARVTALENTTTGQSTSIQGLENRVRSVEATSTALQTDLDELENDFDELETNVEQINDTYATKTAMNNLVQAGNKNAAKAKRTCEYLRNQVEALQGQVDDSEANGDGGLRSFDNEMERWCRDVLQRKH</sequence>
<accession>A0ACC3N5X4</accession>
<organism evidence="1 2">
    <name type="scientific">Vermiconidia calcicola</name>
    <dbReference type="NCBI Taxonomy" id="1690605"/>
    <lineage>
        <taxon>Eukaryota</taxon>
        <taxon>Fungi</taxon>
        <taxon>Dikarya</taxon>
        <taxon>Ascomycota</taxon>
        <taxon>Pezizomycotina</taxon>
        <taxon>Dothideomycetes</taxon>
        <taxon>Dothideomycetidae</taxon>
        <taxon>Mycosphaerellales</taxon>
        <taxon>Extremaceae</taxon>
        <taxon>Vermiconidia</taxon>
    </lineage>
</organism>
<name>A0ACC3N5X4_9PEZI</name>
<evidence type="ECO:0000313" key="1">
    <source>
        <dbReference type="EMBL" id="KAK3710807.1"/>
    </source>
</evidence>
<protein>
    <submittedName>
        <fullName evidence="1">Uncharacterized protein</fullName>
    </submittedName>
</protein>
<gene>
    <name evidence="1" type="ORF">LTR37_010031</name>
</gene>
<reference evidence="1" key="1">
    <citation type="submission" date="2023-07" db="EMBL/GenBank/DDBJ databases">
        <title>Black Yeasts Isolated from many extreme environments.</title>
        <authorList>
            <person name="Coleine C."/>
            <person name="Stajich J.E."/>
            <person name="Selbmann L."/>
        </authorList>
    </citation>
    <scope>NUCLEOTIDE SEQUENCE</scope>
    <source>
        <strain evidence="1">CCFEE 5714</strain>
    </source>
</reference>
<keyword evidence="2" id="KW-1185">Reference proteome</keyword>
<dbReference type="Proteomes" id="UP001281147">
    <property type="component" value="Unassembled WGS sequence"/>
</dbReference>